<dbReference type="EMBL" id="BGZK01001056">
    <property type="protein sequence ID" value="GBP69917.1"/>
    <property type="molecule type" value="Genomic_DNA"/>
</dbReference>
<sequence>MYKNYATLEDTLNIKCKRFYHNTDRFYTLKNVPERAREGRASGAFSVLERVGRGRAAHRGQGPHELCSGWYYSVGCVPALRFRGRALIIGQAKVPFGGGRSPPLRIVPPGVTAHSGARGHVTAARAHRTASSISVEKRSSST</sequence>
<organism evidence="1 2">
    <name type="scientific">Eumeta variegata</name>
    <name type="common">Bagworm moth</name>
    <name type="synonym">Eumeta japonica</name>
    <dbReference type="NCBI Taxonomy" id="151549"/>
    <lineage>
        <taxon>Eukaryota</taxon>
        <taxon>Metazoa</taxon>
        <taxon>Ecdysozoa</taxon>
        <taxon>Arthropoda</taxon>
        <taxon>Hexapoda</taxon>
        <taxon>Insecta</taxon>
        <taxon>Pterygota</taxon>
        <taxon>Neoptera</taxon>
        <taxon>Endopterygota</taxon>
        <taxon>Lepidoptera</taxon>
        <taxon>Glossata</taxon>
        <taxon>Ditrysia</taxon>
        <taxon>Tineoidea</taxon>
        <taxon>Psychidae</taxon>
        <taxon>Oiketicinae</taxon>
        <taxon>Eumeta</taxon>
    </lineage>
</organism>
<keyword evidence="2" id="KW-1185">Reference proteome</keyword>
<protein>
    <submittedName>
        <fullName evidence="1">Uncharacterized protein</fullName>
    </submittedName>
</protein>
<name>A0A4C1Y5T0_EUMVA</name>
<dbReference type="Proteomes" id="UP000299102">
    <property type="component" value="Unassembled WGS sequence"/>
</dbReference>
<reference evidence="1 2" key="1">
    <citation type="journal article" date="2019" name="Commun. Biol.">
        <title>The bagworm genome reveals a unique fibroin gene that provides high tensile strength.</title>
        <authorList>
            <person name="Kono N."/>
            <person name="Nakamura H."/>
            <person name="Ohtoshi R."/>
            <person name="Tomita M."/>
            <person name="Numata K."/>
            <person name="Arakawa K."/>
        </authorList>
    </citation>
    <scope>NUCLEOTIDE SEQUENCE [LARGE SCALE GENOMIC DNA]</scope>
</reference>
<dbReference type="AlphaFoldDB" id="A0A4C1Y5T0"/>
<gene>
    <name evidence="1" type="ORF">EVAR_83235_1</name>
</gene>
<comment type="caution">
    <text evidence="1">The sequence shown here is derived from an EMBL/GenBank/DDBJ whole genome shotgun (WGS) entry which is preliminary data.</text>
</comment>
<accession>A0A4C1Y5T0</accession>
<proteinExistence type="predicted"/>
<evidence type="ECO:0000313" key="2">
    <source>
        <dbReference type="Proteomes" id="UP000299102"/>
    </source>
</evidence>
<evidence type="ECO:0000313" key="1">
    <source>
        <dbReference type="EMBL" id="GBP69917.1"/>
    </source>
</evidence>